<name>A0A1P8JWZ8_9BURK</name>
<keyword evidence="4" id="KW-1185">Reference proteome</keyword>
<evidence type="ECO:0000313" key="3">
    <source>
        <dbReference type="EMBL" id="APW38280.1"/>
    </source>
</evidence>
<proteinExistence type="predicted"/>
<evidence type="ECO:0000259" key="2">
    <source>
        <dbReference type="Pfam" id="PF01957"/>
    </source>
</evidence>
<accession>A0A1P8JWZ8</accession>
<evidence type="ECO:0000313" key="4">
    <source>
        <dbReference type="Proteomes" id="UP000186609"/>
    </source>
</evidence>
<dbReference type="Pfam" id="PF01957">
    <property type="entry name" value="NfeD"/>
    <property type="match status" value="1"/>
</dbReference>
<sequence>MADATIWWLVAGGAIVAELLTGTFYLLMLALGFAAAAIAAHLGAGTVQQTVVAAAVGGGAVLGWHLLRGRRANGPPARANRNVNMDIGETVMVEAWLPDGTGSVHYRGARWTVIHRPGVVPVTGPHRVAEVIGNRLLVEKL</sequence>
<dbReference type="KEGG" id="rhy:RD110_14660"/>
<dbReference type="RefSeq" id="WP_076200159.1">
    <property type="nucleotide sequence ID" value="NZ_CP019236.1"/>
</dbReference>
<dbReference type="AlphaFoldDB" id="A0A1P8JWZ8"/>
<dbReference type="OrthoDB" id="5654021at2"/>
<feature type="transmembrane region" description="Helical" evidence="1">
    <location>
        <begin position="7"/>
        <end position="40"/>
    </location>
</feature>
<keyword evidence="1" id="KW-1133">Transmembrane helix</keyword>
<evidence type="ECO:0000256" key="1">
    <source>
        <dbReference type="SAM" id="Phobius"/>
    </source>
</evidence>
<protein>
    <recommendedName>
        <fullName evidence="2">NfeD-like C-terminal domain-containing protein</fullName>
    </recommendedName>
</protein>
<keyword evidence="1" id="KW-0812">Transmembrane</keyword>
<keyword evidence="1" id="KW-0472">Membrane</keyword>
<dbReference type="InterPro" id="IPR002810">
    <property type="entry name" value="NfeD-like_C"/>
</dbReference>
<dbReference type="EMBL" id="CP019236">
    <property type="protein sequence ID" value="APW38280.1"/>
    <property type="molecule type" value="Genomic_DNA"/>
</dbReference>
<feature type="transmembrane region" description="Helical" evidence="1">
    <location>
        <begin position="46"/>
        <end position="67"/>
    </location>
</feature>
<gene>
    <name evidence="3" type="ORF">RD110_14660</name>
</gene>
<dbReference type="Proteomes" id="UP000186609">
    <property type="component" value="Chromosome"/>
</dbReference>
<dbReference type="STRING" id="1842727.RD110_14660"/>
<feature type="domain" description="NfeD-like C-terminal" evidence="2">
    <location>
        <begin position="85"/>
        <end position="140"/>
    </location>
</feature>
<reference evidence="3 4" key="1">
    <citation type="submission" date="2017-01" db="EMBL/GenBank/DDBJ databases">
        <authorList>
            <person name="Mah S.A."/>
            <person name="Swanson W.J."/>
            <person name="Moy G.W."/>
            <person name="Vacquier V.D."/>
        </authorList>
    </citation>
    <scope>NUCLEOTIDE SEQUENCE [LARGE SCALE GENOMIC DNA]</scope>
    <source>
        <strain evidence="3 4">DCY110</strain>
    </source>
</reference>
<organism evidence="3 4">
    <name type="scientific">Rhodoferax koreensis</name>
    <dbReference type="NCBI Taxonomy" id="1842727"/>
    <lineage>
        <taxon>Bacteria</taxon>
        <taxon>Pseudomonadati</taxon>
        <taxon>Pseudomonadota</taxon>
        <taxon>Betaproteobacteria</taxon>
        <taxon>Burkholderiales</taxon>
        <taxon>Comamonadaceae</taxon>
        <taxon>Rhodoferax</taxon>
    </lineage>
</organism>